<keyword evidence="2" id="KW-1185">Reference proteome</keyword>
<comment type="caution">
    <text evidence="1">The sequence shown here is derived from an EMBL/GenBank/DDBJ whole genome shotgun (WGS) entry which is preliminary data.</text>
</comment>
<gene>
    <name evidence="1" type="ORF">DX908_03655</name>
</gene>
<protein>
    <submittedName>
        <fullName evidence="1">Uncharacterized protein</fullName>
    </submittedName>
</protein>
<name>A0A371RG80_9PROT</name>
<reference evidence="1 2" key="1">
    <citation type="submission" date="2018-08" db="EMBL/GenBank/DDBJ databases">
        <title>Parvularcula sp. SM1705, isolated from surface water of the South Sea China.</title>
        <authorList>
            <person name="Sun L."/>
        </authorList>
    </citation>
    <scope>NUCLEOTIDE SEQUENCE [LARGE SCALE GENOMIC DNA]</scope>
    <source>
        <strain evidence="1 2">SM1705</strain>
    </source>
</reference>
<dbReference type="InParanoid" id="A0A371RG80"/>
<dbReference type="OrthoDB" id="5194749at2"/>
<dbReference type="Proteomes" id="UP000264589">
    <property type="component" value="Unassembled WGS sequence"/>
</dbReference>
<accession>A0A371RG80</accession>
<organism evidence="1 2">
    <name type="scientific">Parvularcula marina</name>
    <dbReference type="NCBI Taxonomy" id="2292771"/>
    <lineage>
        <taxon>Bacteria</taxon>
        <taxon>Pseudomonadati</taxon>
        <taxon>Pseudomonadota</taxon>
        <taxon>Alphaproteobacteria</taxon>
        <taxon>Parvularculales</taxon>
        <taxon>Parvularculaceae</taxon>
        <taxon>Parvularcula</taxon>
    </lineage>
</organism>
<dbReference type="AlphaFoldDB" id="A0A371RG80"/>
<sequence length="210" mass="22861">MFSGQESTHFIDDEDGERVYLVARLNAPIQPINLGEQFEDPLEILMKADGLGEFIGGSSLLARDGSIAACDLELEVRQADDATIARVIAALEDIGAPKGSMLIIEGESEAEDRRIPFGTQEGMAIRLCRDELPKGITESDILEEVIAEIGGLLGEAGAYRSYRRLSTDTVLFFYGYSFEAMSARIAGYLARHPLFAHAGIERMAEDTPSA</sequence>
<evidence type="ECO:0000313" key="1">
    <source>
        <dbReference type="EMBL" id="RFB04459.1"/>
    </source>
</evidence>
<evidence type="ECO:0000313" key="2">
    <source>
        <dbReference type="Proteomes" id="UP000264589"/>
    </source>
</evidence>
<dbReference type="EMBL" id="QUQO01000001">
    <property type="protein sequence ID" value="RFB04459.1"/>
    <property type="molecule type" value="Genomic_DNA"/>
</dbReference>
<proteinExistence type="predicted"/>
<dbReference type="RefSeq" id="WP_116391092.1">
    <property type="nucleotide sequence ID" value="NZ_QUQO01000001.1"/>
</dbReference>